<evidence type="ECO:0000256" key="12">
    <source>
        <dbReference type="ARBA" id="ARBA00023316"/>
    </source>
</evidence>
<dbReference type="InterPro" id="IPR017852">
    <property type="entry name" value="GPI_EtnP_transferase_1_C"/>
</dbReference>
<evidence type="ECO:0000256" key="9">
    <source>
        <dbReference type="ARBA" id="ARBA00022989"/>
    </source>
</evidence>
<dbReference type="GO" id="GO:0071555">
    <property type="term" value="P:cell wall organization"/>
    <property type="evidence" value="ECO:0007669"/>
    <property type="project" value="UniProtKB-KW"/>
</dbReference>
<dbReference type="InterPro" id="IPR002591">
    <property type="entry name" value="Phosphodiest/P_Trfase"/>
</dbReference>
<comment type="subcellular location">
    <subcellularLocation>
        <location evidence="1 14">Endoplasmic reticulum membrane</location>
        <topology evidence="1 14">Multi-pass membrane protein</topology>
    </subcellularLocation>
</comment>
<evidence type="ECO:0000313" key="16">
    <source>
        <dbReference type="EMBL" id="KAA1106123.1"/>
    </source>
</evidence>
<dbReference type="GO" id="GO:0051377">
    <property type="term" value="F:mannose-ethanolamine phosphotransferase activity"/>
    <property type="evidence" value="ECO:0007669"/>
    <property type="project" value="UniProtKB-UniRule"/>
</dbReference>
<keyword evidence="6 14" id="KW-0808">Transferase</keyword>
<comment type="similarity">
    <text evidence="3 14">Belongs to the PIGG/PIGN/PIGO family. PIGN subfamily.</text>
</comment>
<keyword evidence="18" id="KW-1185">Reference proteome</keyword>
<keyword evidence="5 14" id="KW-0337">GPI-anchor biosynthesis</keyword>
<keyword evidence="11" id="KW-0325">Glycoprotein</keyword>
<dbReference type="InterPro" id="IPR007070">
    <property type="entry name" value="GPI_EtnP_transferase_1"/>
</dbReference>
<evidence type="ECO:0000256" key="10">
    <source>
        <dbReference type="ARBA" id="ARBA00023136"/>
    </source>
</evidence>
<gene>
    <name evidence="16" type="primary">MCD4_1</name>
    <name evidence="16" type="ORF">PGT21_029339</name>
    <name evidence="17" type="ORF">PGTUg99_011750</name>
</gene>
<feature type="transmembrane region" description="Helical" evidence="14">
    <location>
        <begin position="923"/>
        <end position="944"/>
    </location>
</feature>
<comment type="pathway">
    <text evidence="2 14">Glycolipid biosynthesis; glycosylphosphatidylinositol-anchor biosynthesis.</text>
</comment>
<reference evidence="18 19" key="1">
    <citation type="submission" date="2019-05" db="EMBL/GenBank/DDBJ databases">
        <title>Emergence of the Ug99 lineage of the wheat stem rust pathogen through somatic hybridization.</title>
        <authorList>
            <person name="Li F."/>
            <person name="Upadhyaya N.M."/>
            <person name="Sperschneider J."/>
            <person name="Matny O."/>
            <person name="Nguyen-Phuc H."/>
            <person name="Mago R."/>
            <person name="Raley C."/>
            <person name="Miller M.E."/>
            <person name="Silverstein K.A.T."/>
            <person name="Henningsen E."/>
            <person name="Hirsch C.D."/>
            <person name="Visser B."/>
            <person name="Pretorius Z.A."/>
            <person name="Steffenson B.J."/>
            <person name="Schwessinger B."/>
            <person name="Dodds P.N."/>
            <person name="Figueroa M."/>
        </authorList>
    </citation>
    <scope>NUCLEOTIDE SEQUENCE [LARGE SCALE GENOMIC DNA]</scope>
    <source>
        <strain evidence="16">21-0</strain>
        <strain evidence="17 19">Ug99</strain>
    </source>
</reference>
<feature type="transmembrane region" description="Helical" evidence="14">
    <location>
        <begin position="683"/>
        <end position="700"/>
    </location>
</feature>
<feature type="transmembrane region" description="Helical" evidence="14">
    <location>
        <begin position="15"/>
        <end position="37"/>
    </location>
</feature>
<evidence type="ECO:0000313" key="18">
    <source>
        <dbReference type="Proteomes" id="UP000324748"/>
    </source>
</evidence>
<dbReference type="OrthoDB" id="2748310at2759"/>
<feature type="transmembrane region" description="Helical" evidence="14">
    <location>
        <begin position="770"/>
        <end position="788"/>
    </location>
</feature>
<comment type="function">
    <text evidence="13 14">Ethanolamine phosphate transferase involved in glycosylphosphatidylinositol-anchor biosynthesis. Transfers ethanolamine phosphate to the first alpha-1,4-linked mannose of the glycosylphosphatidylinositol precursor of GPI-anchor.</text>
</comment>
<dbReference type="Pfam" id="PF01663">
    <property type="entry name" value="Phosphodiest"/>
    <property type="match status" value="1"/>
</dbReference>
<sequence length="1002" mass="112559">MKTSTDSRAFGGPAWLLSIGFVFHAVYLMSIFDVYFISPVVRVPQRFSPLDPIQGEPPASRVHTKPLASRVVLIVGDGLRADKLFSLFPDPPFDPSLPVPILPDLKPIPISEEDRVQANQITPAPYLRALIETGQASWGVSHTRVPTESRPGHVAIIAGMYEDVSAVTRGWKMNPVNFDSVFNQSSHSFTFGSPDILPMFKHGASDPSRVDAWSYDEAAEDFTKDAAQLDIWVLERLKSLLSEAQRAGPGSSLDRQLRSDQVFFFLHLLGLDTTGHSYRPHSPEYFRNIQVVDQIVRGTQEMLEKFYGDDRTAFIFTADHGMSNIGNHGDGDPDNTRTPLVAWGSGIQKGTVGIPFVDDGSLKLDPYYQNWNLNMTQRKDVEQADIAALMAALAGIPVPSNSVGRLPLDYLNGSQAELARATYANTREILQQYETKHELKASTKFGFRSFPGLPDKETLNKPSISERLFLIHRMILTDRNAEAIAACSELQTLALQGLKYLQRYDWFRLRTIIVIGYVGWMVYTAIFVLRTYVISPSPRDHVRFGSIFGAVVFAATSLYFYLEHSPITYYLYVLFPAYFWGQIIDDVDTLQDLVDWASSSSSSPTRIWATILVTLISLEFMVLGYFHRTAWTIGWIVIGVLWPSLALSPRFKEENGPLLKAWLVASVFTSTFTVLPVEKGESLTVITIGGLAFLCAGYTIRRKYGSPSRRQLALILITLLVTIDSTRRLQRKQGLPLVNQALGWLLLASSLFPLLPRSSKQSRDTQDSLLTSRLVEIVFAYAPVFIILSLSYEALFYLAFSGSLLIWLELETQLARFDESQEQSKKERESRLGVGKQMGPISKFRLHHSRLSLFYLFYIHVGFFGTGNVGSISSFYLEPVYRLVPIFNPFLMSSLLLFKILIPFLIVSSVFSTLNFRLGLPKFSLFVSSLTITDLMSLNFFFLVNDVGSWLEIGQSISHFAISSLLLVFMILLHFLGDFLLLDLLSTHHPSSTSISHKPKFH</sequence>
<feature type="transmembrane region" description="Helical" evidence="14">
    <location>
        <begin position="956"/>
        <end position="976"/>
    </location>
</feature>
<evidence type="ECO:0000256" key="8">
    <source>
        <dbReference type="ARBA" id="ARBA00022824"/>
    </source>
</evidence>
<evidence type="ECO:0000256" key="4">
    <source>
        <dbReference type="ARBA" id="ARBA00020831"/>
    </source>
</evidence>
<dbReference type="Proteomes" id="UP000324748">
    <property type="component" value="Unassembled WGS sequence"/>
</dbReference>
<keyword evidence="10 14" id="KW-0472">Membrane</keyword>
<dbReference type="GO" id="GO:0006506">
    <property type="term" value="P:GPI anchor biosynthetic process"/>
    <property type="evidence" value="ECO:0007669"/>
    <property type="project" value="UniProtKB-UniPathway"/>
</dbReference>
<evidence type="ECO:0000256" key="13">
    <source>
        <dbReference type="ARBA" id="ARBA00024850"/>
    </source>
</evidence>
<dbReference type="GO" id="GO:0005789">
    <property type="term" value="C:endoplasmic reticulum membrane"/>
    <property type="evidence" value="ECO:0007669"/>
    <property type="project" value="UniProtKB-SubCell"/>
</dbReference>
<comment type="caution">
    <text evidence="16">The sequence shown here is derived from an EMBL/GenBank/DDBJ whole genome shotgun (WGS) entry which is preliminary data.</text>
</comment>
<feature type="transmembrane region" description="Helical" evidence="14">
    <location>
        <begin position="889"/>
        <end position="911"/>
    </location>
</feature>
<dbReference type="Pfam" id="PF04987">
    <property type="entry name" value="PigN"/>
    <property type="match status" value="1"/>
</dbReference>
<feature type="domain" description="GPI ethanolamine phosphate transferase 1 C-terminal" evidence="15">
    <location>
        <begin position="496"/>
        <end position="949"/>
    </location>
</feature>
<evidence type="ECO:0000256" key="5">
    <source>
        <dbReference type="ARBA" id="ARBA00022502"/>
    </source>
</evidence>
<evidence type="ECO:0000256" key="1">
    <source>
        <dbReference type="ARBA" id="ARBA00004477"/>
    </source>
</evidence>
<feature type="transmembrane region" description="Helical" evidence="14">
    <location>
        <begin position="541"/>
        <end position="562"/>
    </location>
</feature>
<feature type="transmembrane region" description="Helical" evidence="14">
    <location>
        <begin position="853"/>
        <end position="877"/>
    </location>
</feature>
<dbReference type="FunFam" id="3.40.720.10:FF:000015">
    <property type="entry name" value="GPI ethanolamine phosphate transferase 1"/>
    <property type="match status" value="1"/>
</dbReference>
<feature type="transmembrane region" description="Helical" evidence="14">
    <location>
        <begin position="509"/>
        <end position="529"/>
    </location>
</feature>
<dbReference type="AlphaFoldDB" id="A0A5B0PZ00"/>
<name>A0A5B0PZ00_PUCGR</name>
<evidence type="ECO:0000256" key="7">
    <source>
        <dbReference type="ARBA" id="ARBA00022692"/>
    </source>
</evidence>
<evidence type="ECO:0000313" key="17">
    <source>
        <dbReference type="EMBL" id="KAA1109176.1"/>
    </source>
</evidence>
<feature type="transmembrane region" description="Helical" evidence="14">
    <location>
        <begin position="607"/>
        <end position="626"/>
    </location>
</feature>
<keyword evidence="7 14" id="KW-0812">Transmembrane</keyword>
<dbReference type="Gene3D" id="3.40.720.10">
    <property type="entry name" value="Alkaline Phosphatase, subunit A"/>
    <property type="match status" value="1"/>
</dbReference>
<evidence type="ECO:0000256" key="14">
    <source>
        <dbReference type="RuleBase" id="RU367138"/>
    </source>
</evidence>
<dbReference type="InterPro" id="IPR037671">
    <property type="entry name" value="PIGN_N"/>
</dbReference>
<feature type="transmembrane region" description="Helical" evidence="14">
    <location>
        <begin position="741"/>
        <end position="758"/>
    </location>
</feature>
<evidence type="ECO:0000313" key="19">
    <source>
        <dbReference type="Proteomes" id="UP000325313"/>
    </source>
</evidence>
<organism evidence="16 18">
    <name type="scientific">Puccinia graminis f. sp. tritici</name>
    <dbReference type="NCBI Taxonomy" id="56615"/>
    <lineage>
        <taxon>Eukaryota</taxon>
        <taxon>Fungi</taxon>
        <taxon>Dikarya</taxon>
        <taxon>Basidiomycota</taxon>
        <taxon>Pucciniomycotina</taxon>
        <taxon>Pucciniomycetes</taxon>
        <taxon>Pucciniales</taxon>
        <taxon>Pucciniaceae</taxon>
        <taxon>Puccinia</taxon>
    </lineage>
</organism>
<evidence type="ECO:0000259" key="15">
    <source>
        <dbReference type="Pfam" id="PF04987"/>
    </source>
</evidence>
<accession>A0A5B0PZ00</accession>
<proteinExistence type="inferred from homology"/>
<dbReference type="Proteomes" id="UP000325313">
    <property type="component" value="Unassembled WGS sequence"/>
</dbReference>
<dbReference type="EC" id="2.-.-.-" evidence="14"/>
<dbReference type="SUPFAM" id="SSF53649">
    <property type="entry name" value="Alkaline phosphatase-like"/>
    <property type="match status" value="1"/>
</dbReference>
<protein>
    <recommendedName>
        <fullName evidence="4 14">GPI ethanolamine phosphate transferase 1</fullName>
        <ecNumber evidence="14">2.-.-.-</ecNumber>
    </recommendedName>
</protein>
<evidence type="ECO:0000256" key="11">
    <source>
        <dbReference type="ARBA" id="ARBA00023180"/>
    </source>
</evidence>
<evidence type="ECO:0000256" key="2">
    <source>
        <dbReference type="ARBA" id="ARBA00004687"/>
    </source>
</evidence>
<dbReference type="UniPathway" id="UPA00196"/>
<feature type="transmembrane region" description="Helical" evidence="14">
    <location>
        <begin position="632"/>
        <end position="651"/>
    </location>
</feature>
<evidence type="ECO:0000256" key="3">
    <source>
        <dbReference type="ARBA" id="ARBA00008400"/>
    </source>
</evidence>
<keyword evidence="12" id="KW-0961">Cell wall biogenesis/degradation</keyword>
<keyword evidence="9 14" id="KW-1133">Transmembrane helix</keyword>
<dbReference type="EMBL" id="VSWC01000040">
    <property type="protein sequence ID" value="KAA1106123.1"/>
    <property type="molecule type" value="Genomic_DNA"/>
</dbReference>
<dbReference type="EMBL" id="VDEP01000305">
    <property type="protein sequence ID" value="KAA1109176.1"/>
    <property type="molecule type" value="Genomic_DNA"/>
</dbReference>
<dbReference type="PANTHER" id="PTHR12250:SF0">
    <property type="entry name" value="GPI ETHANOLAMINE PHOSPHATE TRANSFERASE 1"/>
    <property type="match status" value="1"/>
</dbReference>
<evidence type="ECO:0000256" key="6">
    <source>
        <dbReference type="ARBA" id="ARBA00022679"/>
    </source>
</evidence>
<dbReference type="InterPro" id="IPR017850">
    <property type="entry name" value="Alkaline_phosphatase_core_sf"/>
</dbReference>
<dbReference type="PANTHER" id="PTHR12250">
    <property type="entry name" value="PHOSPHATIDYLINOSITOL GLYCAN, CLASS N"/>
    <property type="match status" value="1"/>
</dbReference>
<keyword evidence="8 14" id="KW-0256">Endoplasmic reticulum</keyword>
<dbReference type="CDD" id="cd16020">
    <property type="entry name" value="GPI_EPT_1"/>
    <property type="match status" value="1"/>
</dbReference>